<dbReference type="OrthoDB" id="539720at2759"/>
<dbReference type="Proteomes" id="UP000650467">
    <property type="component" value="Unassembled WGS sequence"/>
</dbReference>
<protein>
    <submittedName>
        <fullName evidence="1">Uncharacterized protein</fullName>
    </submittedName>
</protein>
<evidence type="ECO:0000313" key="1">
    <source>
        <dbReference type="EMBL" id="KAG2435166.1"/>
    </source>
</evidence>
<dbReference type="EMBL" id="JAEHOC010000015">
    <property type="protein sequence ID" value="KAG2435166.1"/>
    <property type="molecule type" value="Genomic_DNA"/>
</dbReference>
<evidence type="ECO:0000313" key="2">
    <source>
        <dbReference type="Proteomes" id="UP000650467"/>
    </source>
</evidence>
<proteinExistence type="predicted"/>
<sequence>MEMLQEAEKQHNFLARIARAQLKYALRPPSPDGESLDSGAGFEGRVTEYYGIRSAELKCMVLGKALPRRFLVADRLYAERWKRYADLTMGADFRFDSPRNGVLWNSAIAYEYEEQRICFSYSGLGAEFILHVLDRSLLWVKLSAVGQHRNDPDFVTALGDVTFGDLHNGRVDFASVDGAGPFKGTLALHARIALKHCAKIYPDGFDPQAYDFGQVTEEKDKEEFVRMLLEKLDIGGAEEGGLSEEADSFSDAEESVDGEEAGFGCDAAVLRYLHGRQLLDLQLGAVAVGGSVEAMEWAIEAWAAQGPNEDEVAANPLVAALQNDNLAVASYLLQSGGALGLKLPPIGQVVLNNRLSARRASGCGSCCRRGL</sequence>
<reference evidence="1" key="1">
    <citation type="journal article" date="2020" name="bioRxiv">
        <title>Comparative genomics of Chlamydomonas.</title>
        <authorList>
            <person name="Craig R.J."/>
            <person name="Hasan A.R."/>
            <person name="Ness R.W."/>
            <person name="Keightley P.D."/>
        </authorList>
    </citation>
    <scope>NUCLEOTIDE SEQUENCE</scope>
    <source>
        <strain evidence="1">SAG 7.73</strain>
    </source>
</reference>
<name>A0A835T0P4_CHLIN</name>
<comment type="caution">
    <text evidence="1">The sequence shown here is derived from an EMBL/GenBank/DDBJ whole genome shotgun (WGS) entry which is preliminary data.</text>
</comment>
<keyword evidence="2" id="KW-1185">Reference proteome</keyword>
<dbReference type="AlphaFoldDB" id="A0A835T0P4"/>
<accession>A0A835T0P4</accession>
<organism evidence="1 2">
    <name type="scientific">Chlamydomonas incerta</name>
    <dbReference type="NCBI Taxonomy" id="51695"/>
    <lineage>
        <taxon>Eukaryota</taxon>
        <taxon>Viridiplantae</taxon>
        <taxon>Chlorophyta</taxon>
        <taxon>core chlorophytes</taxon>
        <taxon>Chlorophyceae</taxon>
        <taxon>CS clade</taxon>
        <taxon>Chlamydomonadales</taxon>
        <taxon>Chlamydomonadaceae</taxon>
        <taxon>Chlamydomonas</taxon>
    </lineage>
</organism>
<gene>
    <name evidence="1" type="ORF">HXX76_007250</name>
</gene>